<evidence type="ECO:0000313" key="4">
    <source>
        <dbReference type="Proteomes" id="UP000823964"/>
    </source>
</evidence>
<evidence type="ECO:0008006" key="5">
    <source>
        <dbReference type="Google" id="ProtNLM"/>
    </source>
</evidence>
<evidence type="ECO:0000256" key="1">
    <source>
        <dbReference type="SAM" id="MobiDB-lite"/>
    </source>
</evidence>
<feature type="region of interest" description="Disordered" evidence="1">
    <location>
        <begin position="1364"/>
        <end position="1396"/>
    </location>
</feature>
<feature type="compositionally biased region" description="Basic and acidic residues" evidence="1">
    <location>
        <begin position="1374"/>
        <end position="1396"/>
    </location>
</feature>
<feature type="compositionally biased region" description="Low complexity" evidence="1">
    <location>
        <begin position="692"/>
        <end position="710"/>
    </location>
</feature>
<comment type="caution">
    <text evidence="3">The sequence shown here is derived from an EMBL/GenBank/DDBJ whole genome shotgun (WGS) entry which is preliminary data.</text>
</comment>
<dbReference type="Proteomes" id="UP000823964">
    <property type="component" value="Unassembled WGS sequence"/>
</dbReference>
<dbReference type="PANTHER" id="PTHR30441">
    <property type="entry name" value="DUF748 DOMAIN-CONTAINING PROTEIN"/>
    <property type="match status" value="1"/>
</dbReference>
<dbReference type="GO" id="GO:0090313">
    <property type="term" value="P:regulation of protein targeting to membrane"/>
    <property type="evidence" value="ECO:0007669"/>
    <property type="project" value="TreeGrafter"/>
</dbReference>
<dbReference type="PANTHER" id="PTHR30441:SF8">
    <property type="entry name" value="DUF748 DOMAIN-CONTAINING PROTEIN"/>
    <property type="match status" value="1"/>
</dbReference>
<feature type="compositionally biased region" description="Acidic residues" evidence="1">
    <location>
        <begin position="181"/>
        <end position="190"/>
    </location>
</feature>
<accession>A0A9D1VAY5</accession>
<keyword evidence="2" id="KW-0472">Membrane</keyword>
<evidence type="ECO:0000256" key="2">
    <source>
        <dbReference type="SAM" id="Phobius"/>
    </source>
</evidence>
<reference evidence="3" key="1">
    <citation type="journal article" date="2021" name="PeerJ">
        <title>Extensive microbial diversity within the chicken gut microbiome revealed by metagenomics and culture.</title>
        <authorList>
            <person name="Gilroy R."/>
            <person name="Ravi A."/>
            <person name="Getino M."/>
            <person name="Pursley I."/>
            <person name="Horton D.L."/>
            <person name="Alikhan N.F."/>
            <person name="Baker D."/>
            <person name="Gharbi K."/>
            <person name="Hall N."/>
            <person name="Watson M."/>
            <person name="Adriaenssens E.M."/>
            <person name="Foster-Nyarko E."/>
            <person name="Jarju S."/>
            <person name="Secka A."/>
            <person name="Antonio M."/>
            <person name="Oren A."/>
            <person name="Chaudhuri R.R."/>
            <person name="La Ragione R."/>
            <person name="Hildebrand F."/>
            <person name="Pallen M.J."/>
        </authorList>
    </citation>
    <scope>NUCLEOTIDE SEQUENCE</scope>
    <source>
        <strain evidence="3">14975</strain>
    </source>
</reference>
<name>A0A9D1VAY5_9BACT</name>
<feature type="compositionally biased region" description="Basic residues" evidence="1">
    <location>
        <begin position="1364"/>
        <end position="1373"/>
    </location>
</feature>
<feature type="compositionally biased region" description="Low complexity" evidence="1">
    <location>
        <begin position="191"/>
        <end position="200"/>
    </location>
</feature>
<dbReference type="EMBL" id="DXFQ01000037">
    <property type="protein sequence ID" value="HIX19420.1"/>
    <property type="molecule type" value="Genomic_DNA"/>
</dbReference>
<feature type="transmembrane region" description="Helical" evidence="2">
    <location>
        <begin position="12"/>
        <end position="32"/>
    </location>
</feature>
<keyword evidence="2" id="KW-1133">Transmembrane helix</keyword>
<organism evidence="3 4">
    <name type="scientific">Candidatus Akkermansia intestinigallinarum</name>
    <dbReference type="NCBI Taxonomy" id="2838431"/>
    <lineage>
        <taxon>Bacteria</taxon>
        <taxon>Pseudomonadati</taxon>
        <taxon>Verrucomicrobiota</taxon>
        <taxon>Verrucomicrobiia</taxon>
        <taxon>Verrucomicrobiales</taxon>
        <taxon>Akkermansiaceae</taxon>
        <taxon>Akkermansia</taxon>
    </lineage>
</organism>
<keyword evidence="2" id="KW-0812">Transmembrane</keyword>
<gene>
    <name evidence="3" type="ORF">H9862_02310</name>
</gene>
<reference evidence="3" key="2">
    <citation type="submission" date="2021-04" db="EMBL/GenBank/DDBJ databases">
        <authorList>
            <person name="Gilroy R."/>
        </authorList>
    </citation>
    <scope>NUCLEOTIDE SEQUENCE</scope>
    <source>
        <strain evidence="3">14975</strain>
    </source>
</reference>
<evidence type="ECO:0000313" key="3">
    <source>
        <dbReference type="EMBL" id="HIX19420.1"/>
    </source>
</evidence>
<dbReference type="GO" id="GO:0005886">
    <property type="term" value="C:plasma membrane"/>
    <property type="evidence" value="ECO:0007669"/>
    <property type="project" value="TreeGrafter"/>
</dbReference>
<protein>
    <recommendedName>
        <fullName evidence="5">AsmA-like C-terminal domain-containing protein</fullName>
    </recommendedName>
</protein>
<proteinExistence type="predicted"/>
<sequence>MKYRLTIKRVSSFIPTVCLIALLLLIGLMVWLCTVGLPSWALRSLEEEAARQGIYLRLGSLRLSPSAGFALRGRDLRLYRRADDAEPLAHVDKALVSLRFTSLIFGELVPSRMQLVNGSLALPLADAPDPVFNLRSLQADLVFSDKGQSAEGDLRFSAEEIPVSIECRLKFTAAEKKEAESDASEPEESDSGPSEPSDFSKTLDELIAAVQPAAREISSLIRTQKWTDLDRPSFKAEVRVEDEHLDATVHASVPVYETRDFHFREAVVEAQMTEDIITINAMRFKTVDPDSSVSLRAAYSIPTHELSFRLRSTSALVPIARKVFKNPPPLLSKFNHGRDDAPKISVSGDLSFDDVFELEHARATATLEQRNLKVGASTIDELQLSFSYNDGDFNVDRLDAVYGGGKLSLQAHATQGKGDITASGRVPVAPTLALISEFTEGPVALPSNLQLGETVDFRLRADIGVSFREGEMLTLRNTVPYLHDLELSVSSDQVILQQAVALTGPQVNFRLRELGSTEGKHLPNKAASLSCDFAADEVAVEALEGVPRLRGVTVTFAAEDFVMTDFTDLKTLAVSESNTGVHFDSLSFRDLLCGKTDIAMRNLGALLSEERSRQYTLDSLFDATCESVSYMNSPACSASLSVLPEGTATRGKVELTLLQKEPTSAAPAGEQAAEAEAPELAGAPLDGLSPEAATAQTAADADADAAASDPAPREGRLAFSYDVDPGRSLAIDDIRADLPLASFAPLFAAFKAEVHGMDLPNDLRFTGQLFADLESGCIRRGQLSLSIPELVRRCSAVKAQQGMSETVGIQLEVQADTPEGSDDLFCRAKLQLDHESGSFSAQISGRPTEKLHLTGRSTMRLDVIDRLIDNMDAHSVICDFKVGDQSSTLIDNIVLDVDYGEGLKLCFDGDVTFDNIGYQLCAYRLPSDQMGRFTGDQWLRTDLGPDPFVSVKSMSCHVKADVGVDRCDAAGAKIPDVTRIDITRPVIVYDNRPWIRRNGFKKGVGETVFRGDRVSIDLEAGTLEIVKASGKIYPAYSLGMFYADLFEYLKDLSIPRPINVSTDYCLIPIDSSCVVPMTGAISCKADTPVSYNIGIDVPLENFSGIVHLSDDYVTLDHLNAGSWGGVLDGIVRIGITGPRSTLDGYLKAESMDLSLIAKSLDSDQNFALCSGEFRFQAASPELRSLQGYGYLQAVSGDLMKLQIFLPISEVLTNFPEYVDSVSEKLHAGSFSASVLRGISGAVSRTSDVIDGIGDTATRIPFANHFIKYSLTEAYTRFDMINGHVITRSAKAIGCNLNVALQLDIDMDAMTLKGNLWPKVNSIPTILLSPVTVLSNFMFDIVIEGPLDNLHWSLGLDDNLKGGGKKGQLRLPRRPVRDILRHRKKDEPHFDSRRSRH</sequence>
<feature type="region of interest" description="Disordered" evidence="1">
    <location>
        <begin position="682"/>
        <end position="711"/>
    </location>
</feature>
<dbReference type="InterPro" id="IPR052894">
    <property type="entry name" value="AsmA-related"/>
</dbReference>
<feature type="region of interest" description="Disordered" evidence="1">
    <location>
        <begin position="176"/>
        <end position="200"/>
    </location>
</feature>